<gene>
    <name evidence="1" type="ORF">MSTHT_0840</name>
</gene>
<organism evidence="1 2">
    <name type="scientific">Methanosarcina thermophila (strain ATCC 43570 / DSM 1825 / OCM 12 / VKM B-1830 / TM-1)</name>
    <dbReference type="NCBI Taxonomy" id="523844"/>
    <lineage>
        <taxon>Archaea</taxon>
        <taxon>Methanobacteriati</taxon>
        <taxon>Methanobacteriota</taxon>
        <taxon>Stenosarchaea group</taxon>
        <taxon>Methanomicrobia</taxon>
        <taxon>Methanosarcinales</taxon>
        <taxon>Methanosarcinaceae</taxon>
        <taxon>Methanosarcina</taxon>
    </lineage>
</organism>
<dbReference type="Pfam" id="PF09846">
    <property type="entry name" value="OapB"/>
    <property type="match status" value="1"/>
</dbReference>
<dbReference type="OrthoDB" id="74375at2157"/>
<dbReference type="InterPro" id="IPR012017">
    <property type="entry name" value="OapB-like"/>
</dbReference>
<evidence type="ECO:0000313" key="1">
    <source>
        <dbReference type="EMBL" id="AKB12598.1"/>
    </source>
</evidence>
<proteinExistence type="predicted"/>
<reference evidence="1 2" key="1">
    <citation type="submission" date="2014-07" db="EMBL/GenBank/DDBJ databases">
        <title>Methanogenic archaea and the global carbon cycle.</title>
        <authorList>
            <person name="Henriksen J.R."/>
            <person name="Luke J."/>
            <person name="Reinhart S."/>
            <person name="Benedict M.N."/>
            <person name="Youngblut N.D."/>
            <person name="Metcalf M.E."/>
            <person name="Whitaker R.J."/>
            <person name="Metcalf W.W."/>
        </authorList>
    </citation>
    <scope>NUCLEOTIDE SEQUENCE [LARGE SCALE GENOMIC DNA]</scope>
    <source>
        <strain evidence="2">ATCC 43570 / DSM 1825 / OCM 12 / VKM B-1830 / TM-1</strain>
    </source>
</reference>
<name>A0A0E3NAV2_METTT</name>
<dbReference type="EMBL" id="CP009501">
    <property type="protein sequence ID" value="AKB12598.1"/>
    <property type="molecule type" value="Genomic_DNA"/>
</dbReference>
<dbReference type="PATRIC" id="fig|523844.20.peg.1084"/>
<accession>A0A0E3NAV2</accession>
<evidence type="ECO:0008006" key="3">
    <source>
        <dbReference type="Google" id="ProtNLM"/>
    </source>
</evidence>
<dbReference type="STRING" id="523844.MSTHT_0840"/>
<dbReference type="AlphaFoldDB" id="A0A0E3NAV2"/>
<dbReference type="RefSeq" id="WP_048166733.1">
    <property type="nucleotide sequence ID" value="NZ_CP009501.1"/>
</dbReference>
<dbReference type="KEGG" id="mthr:MSTHT_0840"/>
<protein>
    <recommendedName>
        <fullName evidence="3">DUF2073 domain-containing protein</fullName>
    </recommendedName>
</protein>
<dbReference type="Proteomes" id="UP000066529">
    <property type="component" value="Chromosome"/>
</dbReference>
<evidence type="ECO:0000313" key="2">
    <source>
        <dbReference type="Proteomes" id="UP000066529"/>
    </source>
</evidence>
<sequence>MQGIQLDLISEARISQMASMEKVRYIIDEVRKGKILVLEKGLNPMEEAKLIEMTMSAIQPDVFSGIEMQSYPANSEGSLLGKLFKKQSSKRLTVIGPANQLKTLKKDRNLISALVSTSK</sequence>
<dbReference type="PIRSF" id="PIRSF004977">
    <property type="entry name" value="UCP004977"/>
    <property type="match status" value="1"/>
</dbReference>
<dbReference type="HOGENOM" id="CLU_145183_0_0_2"/>
<dbReference type="GeneID" id="41603811"/>